<evidence type="ECO:0000256" key="2">
    <source>
        <dbReference type="SAM" id="SignalP"/>
    </source>
</evidence>
<proteinExistence type="predicted"/>
<dbReference type="PIRSF" id="PIRSF006470">
    <property type="entry name" value="DctB"/>
    <property type="match status" value="1"/>
</dbReference>
<dbReference type="PANTHER" id="PTHR33376:SF3">
    <property type="entry name" value="C4-DICARBOXYLATE-BINDING PROTEIN"/>
    <property type="match status" value="1"/>
</dbReference>
<feature type="signal peptide" evidence="2">
    <location>
        <begin position="1"/>
        <end position="25"/>
    </location>
</feature>
<sequence>MQRRRRTLVLSIATLGLATGLAACGDDSGGGGGEETYTLRFNHVLAESEPFHEGFLSWAEAVEERTDGGLTIEVYPSAQLGVEEDIIEQIQGGANIGQNTDAARLGQYVEEVAVVNGPYFVENLDEVEALRDSESMQGYLDELEEQGLKVVSFNWVQTHRHFFTNQPVDTPEDLGGVRVRTPGAPIWQESIRALGAEPVAMDFGEVYSGLQQGAIDGAELVYANIPAANLFEVVDHATETGHILLVNFEVVSADWFNSLPEEYQQILVEEADKAGRETSELMESQIPDIKQQLLDEGMTINEDPDLEAFREAGEGAYEELGLTDVRDQIWEEIGKG</sequence>
<evidence type="ECO:0000313" key="3">
    <source>
        <dbReference type="EMBL" id="GAA4428845.1"/>
    </source>
</evidence>
<dbReference type="RefSeq" id="WP_345217118.1">
    <property type="nucleotide sequence ID" value="NZ_BAABGN010000012.1"/>
</dbReference>
<name>A0ABP8LGZ6_9MICO</name>
<evidence type="ECO:0000256" key="1">
    <source>
        <dbReference type="ARBA" id="ARBA00022729"/>
    </source>
</evidence>
<feature type="chain" id="PRO_5046649581" evidence="2">
    <location>
        <begin position="26"/>
        <end position="336"/>
    </location>
</feature>
<organism evidence="3 4">
    <name type="scientific">Georgenia halophila</name>
    <dbReference type="NCBI Taxonomy" id="620889"/>
    <lineage>
        <taxon>Bacteria</taxon>
        <taxon>Bacillati</taxon>
        <taxon>Actinomycetota</taxon>
        <taxon>Actinomycetes</taxon>
        <taxon>Micrococcales</taxon>
        <taxon>Bogoriellaceae</taxon>
        <taxon>Georgenia</taxon>
    </lineage>
</organism>
<gene>
    <name evidence="3" type="ORF">GCM10023169_30420</name>
</gene>
<dbReference type="PANTHER" id="PTHR33376">
    <property type="match status" value="1"/>
</dbReference>
<evidence type="ECO:0000313" key="4">
    <source>
        <dbReference type="Proteomes" id="UP001500622"/>
    </source>
</evidence>
<keyword evidence="1 2" id="KW-0732">Signal</keyword>
<dbReference type="CDD" id="cd13669">
    <property type="entry name" value="PBP2_TRAP_TM0322_like"/>
    <property type="match status" value="1"/>
</dbReference>
<protein>
    <submittedName>
        <fullName evidence="3">C4-dicarboxylate TRAP transporter substrate-binding protein</fullName>
    </submittedName>
</protein>
<dbReference type="InterPro" id="IPR018389">
    <property type="entry name" value="DctP_fam"/>
</dbReference>
<dbReference type="EMBL" id="BAABGN010000012">
    <property type="protein sequence ID" value="GAA4428845.1"/>
    <property type="molecule type" value="Genomic_DNA"/>
</dbReference>
<dbReference type="NCBIfam" id="NF037995">
    <property type="entry name" value="TRAP_S1"/>
    <property type="match status" value="1"/>
</dbReference>
<dbReference type="PROSITE" id="PS51257">
    <property type="entry name" value="PROKAR_LIPOPROTEIN"/>
    <property type="match status" value="1"/>
</dbReference>
<dbReference type="InterPro" id="IPR038404">
    <property type="entry name" value="TRAP_DctP_sf"/>
</dbReference>
<dbReference type="Proteomes" id="UP001500622">
    <property type="component" value="Unassembled WGS sequence"/>
</dbReference>
<dbReference type="Pfam" id="PF03480">
    <property type="entry name" value="DctP"/>
    <property type="match status" value="1"/>
</dbReference>
<reference evidence="4" key="1">
    <citation type="journal article" date="2019" name="Int. J. Syst. Evol. Microbiol.">
        <title>The Global Catalogue of Microorganisms (GCM) 10K type strain sequencing project: providing services to taxonomists for standard genome sequencing and annotation.</title>
        <authorList>
            <consortium name="The Broad Institute Genomics Platform"/>
            <consortium name="The Broad Institute Genome Sequencing Center for Infectious Disease"/>
            <person name="Wu L."/>
            <person name="Ma J."/>
        </authorList>
    </citation>
    <scope>NUCLEOTIDE SEQUENCE [LARGE SCALE GENOMIC DNA]</scope>
    <source>
        <strain evidence="4">JCM 17810</strain>
    </source>
</reference>
<comment type="caution">
    <text evidence="3">The sequence shown here is derived from an EMBL/GenBank/DDBJ whole genome shotgun (WGS) entry which is preliminary data.</text>
</comment>
<keyword evidence="4" id="KW-1185">Reference proteome</keyword>
<accession>A0ABP8LGZ6</accession>
<dbReference type="Gene3D" id="3.40.190.170">
    <property type="entry name" value="Bacterial extracellular solute-binding protein, family 7"/>
    <property type="match status" value="1"/>
</dbReference>
<dbReference type="InterPro" id="IPR004682">
    <property type="entry name" value="TRAP_DctP"/>
</dbReference>